<organism evidence="2 3">
    <name type="scientific">Portunus trituberculatus</name>
    <name type="common">Swimming crab</name>
    <name type="synonym">Neptunus trituberculatus</name>
    <dbReference type="NCBI Taxonomy" id="210409"/>
    <lineage>
        <taxon>Eukaryota</taxon>
        <taxon>Metazoa</taxon>
        <taxon>Ecdysozoa</taxon>
        <taxon>Arthropoda</taxon>
        <taxon>Crustacea</taxon>
        <taxon>Multicrustacea</taxon>
        <taxon>Malacostraca</taxon>
        <taxon>Eumalacostraca</taxon>
        <taxon>Eucarida</taxon>
        <taxon>Decapoda</taxon>
        <taxon>Pleocyemata</taxon>
        <taxon>Brachyura</taxon>
        <taxon>Eubrachyura</taxon>
        <taxon>Portunoidea</taxon>
        <taxon>Portunidae</taxon>
        <taxon>Portuninae</taxon>
        <taxon>Portunus</taxon>
    </lineage>
</organism>
<accession>A0A5B7HFB3</accession>
<feature type="compositionally biased region" description="Basic residues" evidence="1">
    <location>
        <begin position="63"/>
        <end position="73"/>
    </location>
</feature>
<dbReference type="EMBL" id="VSRR010032218">
    <property type="protein sequence ID" value="MPC71060.1"/>
    <property type="molecule type" value="Genomic_DNA"/>
</dbReference>
<evidence type="ECO:0000313" key="2">
    <source>
        <dbReference type="EMBL" id="MPC71060.1"/>
    </source>
</evidence>
<proteinExistence type="predicted"/>
<gene>
    <name evidence="2" type="ORF">E2C01_065328</name>
</gene>
<dbReference type="Proteomes" id="UP000324222">
    <property type="component" value="Unassembled WGS sequence"/>
</dbReference>
<feature type="region of interest" description="Disordered" evidence="1">
    <location>
        <begin position="57"/>
        <end position="79"/>
    </location>
</feature>
<comment type="caution">
    <text evidence="2">The sequence shown here is derived from an EMBL/GenBank/DDBJ whole genome shotgun (WGS) entry which is preliminary data.</text>
</comment>
<evidence type="ECO:0000256" key="1">
    <source>
        <dbReference type="SAM" id="MobiDB-lite"/>
    </source>
</evidence>
<name>A0A5B7HFB3_PORTR</name>
<keyword evidence="3" id="KW-1185">Reference proteome</keyword>
<dbReference type="AlphaFoldDB" id="A0A5B7HFB3"/>
<protein>
    <submittedName>
        <fullName evidence="2">Uncharacterized protein</fullName>
    </submittedName>
</protein>
<sequence>MGQNPREELVYVRRQRLRGGAMGSGRRHHWRRIPGHGIVKYQRWPRYRLLLDRREGGGVASRGRGRRDRRPRAPAHESQAEGFVLPDRVLPLPLGRTLHRLPRSAQRSVLEAKLIYLAHRLEEFHIFSARPWKHRDDGAHTSHGHHMKTHMLTLCHPKKTGTW</sequence>
<evidence type="ECO:0000313" key="3">
    <source>
        <dbReference type="Proteomes" id="UP000324222"/>
    </source>
</evidence>
<reference evidence="2 3" key="1">
    <citation type="submission" date="2019-05" db="EMBL/GenBank/DDBJ databases">
        <title>Another draft genome of Portunus trituberculatus and its Hox gene families provides insights of decapod evolution.</title>
        <authorList>
            <person name="Jeong J.-H."/>
            <person name="Song I."/>
            <person name="Kim S."/>
            <person name="Choi T."/>
            <person name="Kim D."/>
            <person name="Ryu S."/>
            <person name="Kim W."/>
        </authorList>
    </citation>
    <scope>NUCLEOTIDE SEQUENCE [LARGE SCALE GENOMIC DNA]</scope>
    <source>
        <tissue evidence="2">Muscle</tissue>
    </source>
</reference>